<feature type="coiled-coil region" evidence="6">
    <location>
        <begin position="70"/>
        <end position="118"/>
    </location>
</feature>
<dbReference type="RefSeq" id="WP_031589884.1">
    <property type="nucleotide sequence ID" value="NZ_JNKN01000062.1"/>
</dbReference>
<comment type="caution">
    <text evidence="9">The sequence shown here is derived from an EMBL/GenBank/DDBJ whole genome shotgun (WGS) entry which is preliminary data.</text>
</comment>
<organism evidence="9 10">
    <name type="scientific">Kandleria vitulina DSM 20405</name>
    <dbReference type="NCBI Taxonomy" id="1410657"/>
    <lineage>
        <taxon>Bacteria</taxon>
        <taxon>Bacillati</taxon>
        <taxon>Bacillota</taxon>
        <taxon>Erysipelotrichia</taxon>
        <taxon>Erysipelotrichales</taxon>
        <taxon>Coprobacillaceae</taxon>
        <taxon>Kandleria</taxon>
    </lineage>
</organism>
<dbReference type="InterPro" id="IPR057309">
    <property type="entry name" value="PcsB_CC"/>
</dbReference>
<dbReference type="SUPFAM" id="SSF54001">
    <property type="entry name" value="Cysteine proteinases"/>
    <property type="match status" value="1"/>
</dbReference>
<keyword evidence="3 7" id="KW-0732">Signal</keyword>
<proteinExistence type="inferred from homology"/>
<accession>A0A0R2H6C9</accession>
<evidence type="ECO:0000256" key="1">
    <source>
        <dbReference type="ARBA" id="ARBA00007074"/>
    </source>
</evidence>
<keyword evidence="10" id="KW-1185">Reference proteome</keyword>
<keyword evidence="5" id="KW-0788">Thiol protease</keyword>
<keyword evidence="6" id="KW-0175">Coiled coil</keyword>
<dbReference type="Pfam" id="PF24568">
    <property type="entry name" value="CC_PcsB"/>
    <property type="match status" value="1"/>
</dbReference>
<evidence type="ECO:0000256" key="6">
    <source>
        <dbReference type="SAM" id="Coils"/>
    </source>
</evidence>
<evidence type="ECO:0000256" key="7">
    <source>
        <dbReference type="SAM" id="SignalP"/>
    </source>
</evidence>
<feature type="domain" description="NlpC/P60" evidence="8">
    <location>
        <begin position="265"/>
        <end position="395"/>
    </location>
</feature>
<dbReference type="Pfam" id="PF00877">
    <property type="entry name" value="NLPC_P60"/>
    <property type="match status" value="1"/>
</dbReference>
<evidence type="ECO:0000259" key="8">
    <source>
        <dbReference type="PROSITE" id="PS51935"/>
    </source>
</evidence>
<keyword evidence="4" id="KW-0378">Hydrolase</keyword>
<comment type="similarity">
    <text evidence="1">Belongs to the peptidase C40 family.</text>
</comment>
<dbReference type="PANTHER" id="PTHR47053:SF1">
    <property type="entry name" value="MUREIN DD-ENDOPEPTIDASE MEPH-RELATED"/>
    <property type="match status" value="1"/>
</dbReference>
<evidence type="ECO:0000256" key="4">
    <source>
        <dbReference type="ARBA" id="ARBA00022801"/>
    </source>
</evidence>
<dbReference type="GO" id="GO:0006508">
    <property type="term" value="P:proteolysis"/>
    <property type="evidence" value="ECO:0007669"/>
    <property type="project" value="UniProtKB-KW"/>
</dbReference>
<dbReference type="EMBL" id="JQBL01000068">
    <property type="protein sequence ID" value="KRN45676.1"/>
    <property type="molecule type" value="Genomic_DNA"/>
</dbReference>
<evidence type="ECO:0000256" key="3">
    <source>
        <dbReference type="ARBA" id="ARBA00022729"/>
    </source>
</evidence>
<reference evidence="9 10" key="1">
    <citation type="journal article" date="2015" name="Genome Announc.">
        <title>Expanding the biotechnology potential of lactobacilli through comparative genomics of 213 strains and associated genera.</title>
        <authorList>
            <person name="Sun Z."/>
            <person name="Harris H.M."/>
            <person name="McCann A."/>
            <person name="Guo C."/>
            <person name="Argimon S."/>
            <person name="Zhang W."/>
            <person name="Yang X."/>
            <person name="Jeffery I.B."/>
            <person name="Cooney J.C."/>
            <person name="Kagawa T.F."/>
            <person name="Liu W."/>
            <person name="Song Y."/>
            <person name="Salvetti E."/>
            <person name="Wrobel A."/>
            <person name="Rasinkangas P."/>
            <person name="Parkhill J."/>
            <person name="Rea M.C."/>
            <person name="O'Sullivan O."/>
            <person name="Ritari J."/>
            <person name="Douillard F.P."/>
            <person name="Paul Ross R."/>
            <person name="Yang R."/>
            <person name="Briner A.E."/>
            <person name="Felis G.E."/>
            <person name="de Vos W.M."/>
            <person name="Barrangou R."/>
            <person name="Klaenhammer T.R."/>
            <person name="Caufield P.W."/>
            <person name="Cui Y."/>
            <person name="Zhang H."/>
            <person name="O'Toole P.W."/>
        </authorList>
    </citation>
    <scope>NUCLEOTIDE SEQUENCE [LARGE SCALE GENOMIC DNA]</scope>
    <source>
        <strain evidence="9 10">DSM 20405</strain>
    </source>
</reference>
<feature type="coiled-coil region" evidence="6">
    <location>
        <begin position="165"/>
        <end position="245"/>
    </location>
</feature>
<keyword evidence="2" id="KW-0645">Protease</keyword>
<dbReference type="Gene3D" id="6.10.250.3150">
    <property type="match status" value="1"/>
</dbReference>
<dbReference type="InterPro" id="IPR038765">
    <property type="entry name" value="Papain-like_cys_pep_sf"/>
</dbReference>
<evidence type="ECO:0000256" key="2">
    <source>
        <dbReference type="ARBA" id="ARBA00022670"/>
    </source>
</evidence>
<dbReference type="Proteomes" id="UP000051841">
    <property type="component" value="Unassembled WGS sequence"/>
</dbReference>
<evidence type="ECO:0000256" key="5">
    <source>
        <dbReference type="ARBA" id="ARBA00022807"/>
    </source>
</evidence>
<feature type="signal peptide" evidence="7">
    <location>
        <begin position="1"/>
        <end position="25"/>
    </location>
</feature>
<dbReference type="AlphaFoldDB" id="A0A0R2H6C9"/>
<dbReference type="GO" id="GO:0008234">
    <property type="term" value="F:cysteine-type peptidase activity"/>
    <property type="evidence" value="ECO:0007669"/>
    <property type="project" value="UniProtKB-KW"/>
</dbReference>
<dbReference type="Gene3D" id="3.90.1720.10">
    <property type="entry name" value="endopeptidase domain like (from Nostoc punctiforme)"/>
    <property type="match status" value="1"/>
</dbReference>
<protein>
    <recommendedName>
        <fullName evidence="8">NlpC/P60 domain-containing protein</fullName>
    </recommendedName>
</protein>
<dbReference type="InterPro" id="IPR000064">
    <property type="entry name" value="NLP_P60_dom"/>
</dbReference>
<dbReference type="PANTHER" id="PTHR47053">
    <property type="entry name" value="MUREIN DD-ENDOPEPTIDASE MEPH-RELATED"/>
    <property type="match status" value="1"/>
</dbReference>
<evidence type="ECO:0000313" key="10">
    <source>
        <dbReference type="Proteomes" id="UP000051841"/>
    </source>
</evidence>
<gene>
    <name evidence="9" type="ORF">IV49_GL001889</name>
</gene>
<sequence>MKKAFILSLAFALSFSLMQSKTIQADEFSGKEDEYISLCSSATLTKSKEKVCKRFNKYLKNKTSNLKSSINNSKADIDKTSNNIEETNKKVEELTDRITELLKQIEYYKVTIQNYQNEIDTKVKQIGSRMYSMQSTYNTNAFISYLLESKSISDLYSRLASLGQLTSYEKQLAEEIEQKKKEKQEQVKAMTEAQIKLAEEKKKQKELANHYIELKAQQQKQLAEQQQLKSKYNSAQSKVDAALEAMYERDRASRVTYSGTVGKGSATGRAIASAALTQLGHRYYWGATGPTYYDCSGLVYWAYNKAGIGIGRLTAAGYAASGKSVSRASLSPGDVITFSYGSGVAHIGIYIGNDHFVHASGRGSSTHGQDPNQCVKVATLSGRWTSFVHNYRRLY</sequence>
<evidence type="ECO:0000313" key="9">
    <source>
        <dbReference type="EMBL" id="KRN45676.1"/>
    </source>
</evidence>
<dbReference type="PROSITE" id="PS51935">
    <property type="entry name" value="NLPC_P60"/>
    <property type="match status" value="1"/>
</dbReference>
<dbReference type="InterPro" id="IPR051202">
    <property type="entry name" value="Peptidase_C40"/>
</dbReference>
<dbReference type="PATRIC" id="fig|1410657.5.peg.1951"/>
<feature type="chain" id="PRO_5006417612" description="NlpC/P60 domain-containing protein" evidence="7">
    <location>
        <begin position="26"/>
        <end position="395"/>
    </location>
</feature>
<name>A0A0R2H6C9_9FIRM</name>